<protein>
    <submittedName>
        <fullName evidence="1">Uncharacterized protein</fullName>
    </submittedName>
</protein>
<organism evidence="1">
    <name type="scientific">marine sediment metagenome</name>
    <dbReference type="NCBI Taxonomy" id="412755"/>
    <lineage>
        <taxon>unclassified sequences</taxon>
        <taxon>metagenomes</taxon>
        <taxon>ecological metagenomes</taxon>
    </lineage>
</organism>
<accession>X1QJ00</accession>
<comment type="caution">
    <text evidence="1">The sequence shown here is derived from an EMBL/GenBank/DDBJ whole genome shotgun (WGS) entry which is preliminary data.</text>
</comment>
<name>X1QJ00_9ZZZZ</name>
<reference evidence="1" key="1">
    <citation type="journal article" date="2014" name="Front. Microbiol.">
        <title>High frequency of phylogenetically diverse reductive dehalogenase-homologous genes in deep subseafloor sedimentary metagenomes.</title>
        <authorList>
            <person name="Kawai M."/>
            <person name="Futagami T."/>
            <person name="Toyoda A."/>
            <person name="Takaki Y."/>
            <person name="Nishi S."/>
            <person name="Hori S."/>
            <person name="Arai W."/>
            <person name="Tsubouchi T."/>
            <person name="Morono Y."/>
            <person name="Uchiyama I."/>
            <person name="Ito T."/>
            <person name="Fujiyama A."/>
            <person name="Inagaki F."/>
            <person name="Takami H."/>
        </authorList>
    </citation>
    <scope>NUCLEOTIDE SEQUENCE</scope>
    <source>
        <strain evidence="1">Expedition CK06-06</strain>
    </source>
</reference>
<gene>
    <name evidence="1" type="ORF">S06H3_50438</name>
</gene>
<dbReference type="EMBL" id="BARV01031937">
    <property type="protein sequence ID" value="GAI43249.1"/>
    <property type="molecule type" value="Genomic_DNA"/>
</dbReference>
<evidence type="ECO:0000313" key="1">
    <source>
        <dbReference type="EMBL" id="GAI43249.1"/>
    </source>
</evidence>
<dbReference type="AlphaFoldDB" id="X1QJ00"/>
<proteinExistence type="predicted"/>
<sequence>MKPEEWESIAPAILKENIEILLDVKNLYADTVLLGRDYPERSSDPEFKLKLLKAEVEKMSPAKKKALVSKLFIGTDFPWFYKYVLRGDYRSQQECMAQVFGDDFDETEMTKNFLSLLPQK</sequence>